<evidence type="ECO:0000256" key="1">
    <source>
        <dbReference type="SAM" id="MobiDB-lite"/>
    </source>
</evidence>
<dbReference type="Pfam" id="PF03564">
    <property type="entry name" value="DUF1759"/>
    <property type="match status" value="1"/>
</dbReference>
<proteinExistence type="predicted"/>
<gene>
    <name evidence="2" type="ORF">WN51_00317</name>
</gene>
<name>A0A0N0BGD3_9HYME</name>
<accession>A0A0N0BGD3</accession>
<dbReference type="STRING" id="166423.A0A0N0BGD3"/>
<evidence type="ECO:0000313" key="3">
    <source>
        <dbReference type="Proteomes" id="UP000053105"/>
    </source>
</evidence>
<dbReference type="OrthoDB" id="7700483at2759"/>
<sequence>MNNRSHKVTLYNHDSDDRLIPMSGSPTVAKYERKYLSNRVPRIEPAQWKTQAISRADLIADVLADAPNIYALQMNLGNSKIQLGNLCKTKIFFSFNSKNEELRGNLKFIVKTRNETLDHFGLHNSDCVKHEISSHYRQYRNNFTIRAKLGREQGKDDLEEDETQRKREEGENKKEETNYKIAWKTLQSRYNNSFALRRYYFNSLIDLAPIQQHSQRSIRELIDDDSDHLAALKSLEELVEQIRPV</sequence>
<feature type="region of interest" description="Disordered" evidence="1">
    <location>
        <begin position="154"/>
        <end position="174"/>
    </location>
</feature>
<feature type="compositionally biased region" description="Basic and acidic residues" evidence="1">
    <location>
        <begin position="163"/>
        <end position="174"/>
    </location>
</feature>
<keyword evidence="3" id="KW-1185">Reference proteome</keyword>
<dbReference type="EMBL" id="KQ435791">
    <property type="protein sequence ID" value="KOX74414.1"/>
    <property type="molecule type" value="Genomic_DNA"/>
</dbReference>
<dbReference type="AlphaFoldDB" id="A0A0N0BGD3"/>
<protein>
    <submittedName>
        <fullName evidence="2">Uncharacterized protein</fullName>
    </submittedName>
</protein>
<dbReference type="InterPro" id="IPR005312">
    <property type="entry name" value="DUF1759"/>
</dbReference>
<reference evidence="2 3" key="1">
    <citation type="submission" date="2015-07" db="EMBL/GenBank/DDBJ databases">
        <title>The genome of Melipona quadrifasciata.</title>
        <authorList>
            <person name="Pan H."/>
            <person name="Kapheim K."/>
        </authorList>
    </citation>
    <scope>NUCLEOTIDE SEQUENCE [LARGE SCALE GENOMIC DNA]</scope>
    <source>
        <strain evidence="2">0111107301</strain>
        <tissue evidence="2">Whole body</tissue>
    </source>
</reference>
<dbReference type="Proteomes" id="UP000053105">
    <property type="component" value="Unassembled WGS sequence"/>
</dbReference>
<evidence type="ECO:0000313" key="2">
    <source>
        <dbReference type="EMBL" id="KOX74414.1"/>
    </source>
</evidence>
<organism evidence="2 3">
    <name type="scientific">Melipona quadrifasciata</name>
    <dbReference type="NCBI Taxonomy" id="166423"/>
    <lineage>
        <taxon>Eukaryota</taxon>
        <taxon>Metazoa</taxon>
        <taxon>Ecdysozoa</taxon>
        <taxon>Arthropoda</taxon>
        <taxon>Hexapoda</taxon>
        <taxon>Insecta</taxon>
        <taxon>Pterygota</taxon>
        <taxon>Neoptera</taxon>
        <taxon>Endopterygota</taxon>
        <taxon>Hymenoptera</taxon>
        <taxon>Apocrita</taxon>
        <taxon>Aculeata</taxon>
        <taxon>Apoidea</taxon>
        <taxon>Anthophila</taxon>
        <taxon>Apidae</taxon>
        <taxon>Melipona</taxon>
    </lineage>
</organism>